<accession>A0A8D9DKE6</accession>
<dbReference type="Gramene" id="A05p24800.2_BraZ1">
    <property type="protein sequence ID" value="A05p24800.2_BraZ1.CDS"/>
    <property type="gene ID" value="A05g24800.2_BraZ1"/>
</dbReference>
<dbReference type="EMBL" id="LS974621">
    <property type="protein sequence ID" value="CAG7875958.1"/>
    <property type="molecule type" value="Genomic_DNA"/>
</dbReference>
<gene>
    <name evidence="1" type="ORF">BRAPAZ1V2_A05P24800.2</name>
</gene>
<proteinExistence type="predicted"/>
<evidence type="ECO:0000313" key="1">
    <source>
        <dbReference type="EMBL" id="CAG7875958.1"/>
    </source>
</evidence>
<sequence length="99" mass="11547">MRPSPDCRPSVAASAPKGTCRWLSLFSGSTVRTALNYNYNRAVGRIVCRRLKYATGPLSLIYDPPPFQSHIPPQNIKNKKPRKFMYIRRRRRRFENFTC</sequence>
<organism evidence="1 2">
    <name type="scientific">Brassica campestris</name>
    <name type="common">Field mustard</name>
    <dbReference type="NCBI Taxonomy" id="3711"/>
    <lineage>
        <taxon>Eukaryota</taxon>
        <taxon>Viridiplantae</taxon>
        <taxon>Streptophyta</taxon>
        <taxon>Embryophyta</taxon>
        <taxon>Tracheophyta</taxon>
        <taxon>Spermatophyta</taxon>
        <taxon>Magnoliopsida</taxon>
        <taxon>eudicotyledons</taxon>
        <taxon>Gunneridae</taxon>
        <taxon>Pentapetalae</taxon>
        <taxon>rosids</taxon>
        <taxon>malvids</taxon>
        <taxon>Brassicales</taxon>
        <taxon>Brassicaceae</taxon>
        <taxon>Brassiceae</taxon>
        <taxon>Brassica</taxon>
    </lineage>
</organism>
<evidence type="ECO:0000313" key="2">
    <source>
        <dbReference type="Proteomes" id="UP000694005"/>
    </source>
</evidence>
<dbReference type="Proteomes" id="UP000694005">
    <property type="component" value="Chromosome A05"/>
</dbReference>
<dbReference type="AlphaFoldDB" id="A0A8D9DKE6"/>
<protein>
    <submittedName>
        <fullName evidence="1">Uncharacterized protein</fullName>
    </submittedName>
</protein>
<reference evidence="1 2" key="1">
    <citation type="submission" date="2021-07" db="EMBL/GenBank/DDBJ databases">
        <authorList>
            <consortium name="Genoscope - CEA"/>
            <person name="William W."/>
        </authorList>
    </citation>
    <scope>NUCLEOTIDE SEQUENCE [LARGE SCALE GENOMIC DNA]</scope>
</reference>
<name>A0A8D9DKE6_BRACM</name>